<dbReference type="STRING" id="870435.A0A0C3PNZ2"/>
<reference evidence="4 5" key="1">
    <citation type="submission" date="2014-04" db="EMBL/GenBank/DDBJ databases">
        <authorList>
            <consortium name="DOE Joint Genome Institute"/>
            <person name="Kuo A."/>
            <person name="Kohler A."/>
            <person name="Costa M.D."/>
            <person name="Nagy L.G."/>
            <person name="Floudas D."/>
            <person name="Copeland A."/>
            <person name="Barry K.W."/>
            <person name="Cichocki N."/>
            <person name="Veneault-Fourrey C."/>
            <person name="LaButti K."/>
            <person name="Lindquist E.A."/>
            <person name="Lipzen A."/>
            <person name="Lundell T."/>
            <person name="Morin E."/>
            <person name="Murat C."/>
            <person name="Sun H."/>
            <person name="Tunlid A."/>
            <person name="Henrissat B."/>
            <person name="Grigoriev I.V."/>
            <person name="Hibbett D.S."/>
            <person name="Martin F."/>
            <person name="Nordberg H.P."/>
            <person name="Cantor M.N."/>
            <person name="Hua S.X."/>
        </authorList>
    </citation>
    <scope>NUCLEOTIDE SEQUENCE [LARGE SCALE GENOMIC DNA]</scope>
    <source>
        <strain evidence="4 5">Marx 270</strain>
    </source>
</reference>
<evidence type="ECO:0000256" key="2">
    <source>
        <dbReference type="SAM" id="Phobius"/>
    </source>
</evidence>
<feature type="transmembrane region" description="Helical" evidence="2">
    <location>
        <begin position="54"/>
        <end position="73"/>
    </location>
</feature>
<protein>
    <recommendedName>
        <fullName evidence="3">DUF1746 domain-containing protein</fullName>
    </recommendedName>
</protein>
<feature type="region of interest" description="Disordered" evidence="1">
    <location>
        <begin position="215"/>
        <end position="242"/>
    </location>
</feature>
<feature type="region of interest" description="Disordered" evidence="1">
    <location>
        <begin position="135"/>
        <end position="159"/>
    </location>
</feature>
<dbReference type="Pfam" id="PF08508">
    <property type="entry name" value="DUF1746"/>
    <property type="match status" value="1"/>
</dbReference>
<feature type="domain" description="DUF1746" evidence="3">
    <location>
        <begin position="15"/>
        <end position="112"/>
    </location>
</feature>
<sequence length="242" mass="27296">MHRRHDAQRQNIIDSLDHLIFQLYCLSFFLAPALLPLLCRIFSHYREADSKLSLRAWFILLCLSNLPSFWSHVRDGAAEGRAIVLDFVGMGYVPSKLHLLLLDVFIVLLQMVLTTISYEKSLQSSSPSAIADTSLSAPTAATVSQPSTSSSEEEMPKHRRHEPVWIVDLHIRHIISRLREPAPQRSEAHSILPLPNTTPLFIPLHLRAIMRRREDGRRRVQSQSDQVNDVADTAGVPTMPGG</sequence>
<keyword evidence="2" id="KW-0472">Membrane</keyword>
<organism evidence="4 5">
    <name type="scientific">Pisolithus tinctorius Marx 270</name>
    <dbReference type="NCBI Taxonomy" id="870435"/>
    <lineage>
        <taxon>Eukaryota</taxon>
        <taxon>Fungi</taxon>
        <taxon>Dikarya</taxon>
        <taxon>Basidiomycota</taxon>
        <taxon>Agaricomycotina</taxon>
        <taxon>Agaricomycetes</taxon>
        <taxon>Agaricomycetidae</taxon>
        <taxon>Boletales</taxon>
        <taxon>Sclerodermatineae</taxon>
        <taxon>Pisolithaceae</taxon>
        <taxon>Pisolithus</taxon>
    </lineage>
</organism>
<evidence type="ECO:0000256" key="1">
    <source>
        <dbReference type="SAM" id="MobiDB-lite"/>
    </source>
</evidence>
<dbReference type="EMBL" id="KN831953">
    <property type="protein sequence ID" value="KIO10154.1"/>
    <property type="molecule type" value="Genomic_DNA"/>
</dbReference>
<keyword evidence="2" id="KW-0812">Transmembrane</keyword>
<accession>A0A0C3PNZ2</accession>
<keyword evidence="5" id="KW-1185">Reference proteome</keyword>
<dbReference type="OrthoDB" id="5428737at2759"/>
<dbReference type="HOGENOM" id="CLU_094671_0_0_1"/>
<gene>
    <name evidence="4" type="ORF">M404DRAFT_130447</name>
</gene>
<dbReference type="InterPro" id="IPR013715">
    <property type="entry name" value="DUF1746"/>
</dbReference>
<dbReference type="Proteomes" id="UP000054217">
    <property type="component" value="Unassembled WGS sequence"/>
</dbReference>
<feature type="compositionally biased region" description="Polar residues" evidence="1">
    <location>
        <begin position="135"/>
        <end position="150"/>
    </location>
</feature>
<dbReference type="AlphaFoldDB" id="A0A0C3PNZ2"/>
<feature type="transmembrane region" description="Helical" evidence="2">
    <location>
        <begin position="97"/>
        <end position="118"/>
    </location>
</feature>
<keyword evidence="2" id="KW-1133">Transmembrane helix</keyword>
<evidence type="ECO:0000259" key="3">
    <source>
        <dbReference type="Pfam" id="PF08508"/>
    </source>
</evidence>
<evidence type="ECO:0000313" key="5">
    <source>
        <dbReference type="Proteomes" id="UP000054217"/>
    </source>
</evidence>
<evidence type="ECO:0000313" key="4">
    <source>
        <dbReference type="EMBL" id="KIO10154.1"/>
    </source>
</evidence>
<dbReference type="InParanoid" id="A0A0C3PNZ2"/>
<name>A0A0C3PNZ2_PISTI</name>
<reference evidence="5" key="2">
    <citation type="submission" date="2015-01" db="EMBL/GenBank/DDBJ databases">
        <title>Evolutionary Origins and Diversification of the Mycorrhizal Mutualists.</title>
        <authorList>
            <consortium name="DOE Joint Genome Institute"/>
            <consortium name="Mycorrhizal Genomics Consortium"/>
            <person name="Kohler A."/>
            <person name="Kuo A."/>
            <person name="Nagy L.G."/>
            <person name="Floudas D."/>
            <person name="Copeland A."/>
            <person name="Barry K.W."/>
            <person name="Cichocki N."/>
            <person name="Veneault-Fourrey C."/>
            <person name="LaButti K."/>
            <person name="Lindquist E.A."/>
            <person name="Lipzen A."/>
            <person name="Lundell T."/>
            <person name="Morin E."/>
            <person name="Murat C."/>
            <person name="Riley R."/>
            <person name="Ohm R."/>
            <person name="Sun H."/>
            <person name="Tunlid A."/>
            <person name="Henrissat B."/>
            <person name="Grigoriev I.V."/>
            <person name="Hibbett D.S."/>
            <person name="Martin F."/>
        </authorList>
    </citation>
    <scope>NUCLEOTIDE SEQUENCE [LARGE SCALE GENOMIC DNA]</scope>
    <source>
        <strain evidence="5">Marx 270</strain>
    </source>
</reference>
<feature type="transmembrane region" description="Helical" evidence="2">
    <location>
        <begin position="20"/>
        <end position="42"/>
    </location>
</feature>
<proteinExistence type="predicted"/>